<evidence type="ECO:0000313" key="16">
    <source>
        <dbReference type="Proteomes" id="UP000199629"/>
    </source>
</evidence>
<proteinExistence type="predicted"/>
<dbReference type="GO" id="GO:0005509">
    <property type="term" value="F:calcium ion binding"/>
    <property type="evidence" value="ECO:0007669"/>
    <property type="project" value="UniProtKB-ARBA"/>
</dbReference>
<evidence type="ECO:0000256" key="4">
    <source>
        <dbReference type="ARBA" id="ARBA00012438"/>
    </source>
</evidence>
<dbReference type="SMART" id="SM00304">
    <property type="entry name" value="HAMP"/>
    <property type="match status" value="1"/>
</dbReference>
<protein>
    <recommendedName>
        <fullName evidence="4">histidine kinase</fullName>
        <ecNumber evidence="4">2.7.13.3</ecNumber>
    </recommendedName>
</protein>
<dbReference type="Gene3D" id="6.10.340.10">
    <property type="match status" value="1"/>
</dbReference>
<evidence type="ECO:0000256" key="9">
    <source>
        <dbReference type="ARBA" id="ARBA00022989"/>
    </source>
</evidence>
<dbReference type="PRINTS" id="PR00344">
    <property type="entry name" value="BCTRLSENSOR"/>
</dbReference>
<dbReference type="Pfam" id="PF00672">
    <property type="entry name" value="HAMP"/>
    <property type="match status" value="1"/>
</dbReference>
<dbReference type="SMART" id="SM00388">
    <property type="entry name" value="HisKA"/>
    <property type="match status" value="1"/>
</dbReference>
<keyword evidence="16" id="KW-1185">Reference proteome</keyword>
<dbReference type="EC" id="2.7.13.3" evidence="4"/>
<keyword evidence="10" id="KW-0902">Two-component regulatory system</keyword>
<gene>
    <name evidence="15" type="ORF">GA0070214_102521</name>
</gene>
<dbReference type="InterPro" id="IPR036890">
    <property type="entry name" value="HATPase_C_sf"/>
</dbReference>
<dbReference type="PROSITE" id="PS50109">
    <property type="entry name" value="HIS_KIN"/>
    <property type="match status" value="1"/>
</dbReference>
<dbReference type="Pfam" id="PF02518">
    <property type="entry name" value="HATPase_c"/>
    <property type="match status" value="1"/>
</dbReference>
<dbReference type="PROSITE" id="PS50885">
    <property type="entry name" value="HAMP"/>
    <property type="match status" value="1"/>
</dbReference>
<dbReference type="InterPro" id="IPR003594">
    <property type="entry name" value="HATPase_dom"/>
</dbReference>
<dbReference type="SUPFAM" id="SSF158472">
    <property type="entry name" value="HAMP domain-like"/>
    <property type="match status" value="1"/>
</dbReference>
<keyword evidence="8 15" id="KW-0418">Kinase</keyword>
<keyword evidence="11 12" id="KW-0472">Membrane</keyword>
<evidence type="ECO:0000256" key="2">
    <source>
        <dbReference type="ARBA" id="ARBA00001968"/>
    </source>
</evidence>
<evidence type="ECO:0000256" key="7">
    <source>
        <dbReference type="ARBA" id="ARBA00022692"/>
    </source>
</evidence>
<dbReference type="Gene3D" id="3.30.565.10">
    <property type="entry name" value="Histidine kinase-like ATPase, C-terminal domain"/>
    <property type="match status" value="1"/>
</dbReference>
<dbReference type="SMART" id="SM00387">
    <property type="entry name" value="HATPase_c"/>
    <property type="match status" value="1"/>
</dbReference>
<dbReference type="InterPro" id="IPR003661">
    <property type="entry name" value="HisK_dim/P_dom"/>
</dbReference>
<evidence type="ECO:0000256" key="6">
    <source>
        <dbReference type="ARBA" id="ARBA00022679"/>
    </source>
</evidence>
<evidence type="ECO:0000259" key="14">
    <source>
        <dbReference type="PROSITE" id="PS50885"/>
    </source>
</evidence>
<dbReference type="InterPro" id="IPR050428">
    <property type="entry name" value="TCS_sensor_his_kinase"/>
</dbReference>
<accession>A0A1C4VLQ9</accession>
<evidence type="ECO:0000256" key="11">
    <source>
        <dbReference type="ARBA" id="ARBA00023136"/>
    </source>
</evidence>
<dbReference type="InterPro" id="IPR003660">
    <property type="entry name" value="HAMP_dom"/>
</dbReference>
<keyword evidence="6" id="KW-0808">Transferase</keyword>
<dbReference type="PANTHER" id="PTHR45436">
    <property type="entry name" value="SENSOR HISTIDINE KINASE YKOH"/>
    <property type="match status" value="1"/>
</dbReference>
<dbReference type="InterPro" id="IPR004358">
    <property type="entry name" value="Sig_transdc_His_kin-like_C"/>
</dbReference>
<keyword evidence="9 12" id="KW-1133">Transmembrane helix</keyword>
<evidence type="ECO:0000256" key="1">
    <source>
        <dbReference type="ARBA" id="ARBA00000085"/>
    </source>
</evidence>
<dbReference type="CDD" id="cd00082">
    <property type="entry name" value="HisKA"/>
    <property type="match status" value="1"/>
</dbReference>
<feature type="transmembrane region" description="Helical" evidence="12">
    <location>
        <begin position="20"/>
        <end position="43"/>
    </location>
</feature>
<evidence type="ECO:0000256" key="5">
    <source>
        <dbReference type="ARBA" id="ARBA00022553"/>
    </source>
</evidence>
<dbReference type="GO" id="GO:0000155">
    <property type="term" value="F:phosphorelay sensor kinase activity"/>
    <property type="evidence" value="ECO:0007669"/>
    <property type="project" value="InterPro"/>
</dbReference>
<feature type="transmembrane region" description="Helical" evidence="12">
    <location>
        <begin position="175"/>
        <end position="196"/>
    </location>
</feature>
<dbReference type="AlphaFoldDB" id="A0A1C4VLQ9"/>
<dbReference type="CDD" id="cd00075">
    <property type="entry name" value="HATPase"/>
    <property type="match status" value="1"/>
</dbReference>
<evidence type="ECO:0000256" key="10">
    <source>
        <dbReference type="ARBA" id="ARBA00023012"/>
    </source>
</evidence>
<feature type="domain" description="Histidine kinase" evidence="13">
    <location>
        <begin position="261"/>
        <end position="495"/>
    </location>
</feature>
<dbReference type="Pfam" id="PF00512">
    <property type="entry name" value="HisKA"/>
    <property type="match status" value="1"/>
</dbReference>
<dbReference type="PANTHER" id="PTHR45436:SF5">
    <property type="entry name" value="SENSOR HISTIDINE KINASE TRCS"/>
    <property type="match status" value="1"/>
</dbReference>
<keyword evidence="7 12" id="KW-0812">Transmembrane</keyword>
<dbReference type="Proteomes" id="UP000199629">
    <property type="component" value="Unassembled WGS sequence"/>
</dbReference>
<dbReference type="CDD" id="cd06225">
    <property type="entry name" value="HAMP"/>
    <property type="match status" value="1"/>
</dbReference>
<dbReference type="GO" id="GO:0005886">
    <property type="term" value="C:plasma membrane"/>
    <property type="evidence" value="ECO:0007669"/>
    <property type="project" value="UniProtKB-SubCell"/>
</dbReference>
<dbReference type="InterPro" id="IPR005467">
    <property type="entry name" value="His_kinase_dom"/>
</dbReference>
<evidence type="ECO:0000313" key="15">
    <source>
        <dbReference type="EMBL" id="SCE84964.1"/>
    </source>
</evidence>
<comment type="cofactor">
    <cofactor evidence="2">
        <name>a divalent metal cation</name>
        <dbReference type="ChEBI" id="CHEBI:60240"/>
    </cofactor>
</comment>
<comment type="subcellular location">
    <subcellularLocation>
        <location evidence="3">Cell membrane</location>
    </subcellularLocation>
</comment>
<dbReference type="InterPro" id="IPR036097">
    <property type="entry name" value="HisK_dim/P_sf"/>
</dbReference>
<dbReference type="FunFam" id="3.30.565.10:FF:000006">
    <property type="entry name" value="Sensor histidine kinase WalK"/>
    <property type="match status" value="1"/>
</dbReference>
<comment type="catalytic activity">
    <reaction evidence="1">
        <text>ATP + protein L-histidine = ADP + protein N-phospho-L-histidine.</text>
        <dbReference type="EC" id="2.7.13.3"/>
    </reaction>
</comment>
<evidence type="ECO:0000256" key="8">
    <source>
        <dbReference type="ARBA" id="ARBA00022777"/>
    </source>
</evidence>
<dbReference type="EMBL" id="FMCS01000002">
    <property type="protein sequence ID" value="SCE84964.1"/>
    <property type="molecule type" value="Genomic_DNA"/>
</dbReference>
<evidence type="ECO:0000259" key="13">
    <source>
        <dbReference type="PROSITE" id="PS50109"/>
    </source>
</evidence>
<dbReference type="Gene3D" id="1.10.287.130">
    <property type="match status" value="1"/>
</dbReference>
<evidence type="ECO:0000256" key="12">
    <source>
        <dbReference type="SAM" id="Phobius"/>
    </source>
</evidence>
<feature type="domain" description="HAMP" evidence="14">
    <location>
        <begin position="193"/>
        <end position="246"/>
    </location>
</feature>
<organism evidence="15 16">
    <name type="scientific">Micromonospora chaiyaphumensis</name>
    <dbReference type="NCBI Taxonomy" id="307119"/>
    <lineage>
        <taxon>Bacteria</taxon>
        <taxon>Bacillati</taxon>
        <taxon>Actinomycetota</taxon>
        <taxon>Actinomycetes</taxon>
        <taxon>Micromonosporales</taxon>
        <taxon>Micromonosporaceae</taxon>
        <taxon>Micromonospora</taxon>
    </lineage>
</organism>
<reference evidence="16" key="1">
    <citation type="submission" date="2016-06" db="EMBL/GenBank/DDBJ databases">
        <authorList>
            <person name="Varghese N."/>
            <person name="Submissions Spin"/>
        </authorList>
    </citation>
    <scope>NUCLEOTIDE SEQUENCE [LARGE SCALE GENOMIC DNA]</scope>
    <source>
        <strain evidence="16">DSM 45246</strain>
    </source>
</reference>
<dbReference type="SUPFAM" id="SSF47384">
    <property type="entry name" value="Homodimeric domain of signal transducing histidine kinase"/>
    <property type="match status" value="1"/>
</dbReference>
<evidence type="ECO:0000256" key="3">
    <source>
        <dbReference type="ARBA" id="ARBA00004236"/>
    </source>
</evidence>
<sequence length="515" mass="54280">MVRRLPLPRRWGHWTLRSRLVVVIATLAAVALIVANTAGLVLLRSYLTDRVDEQLARMARIYQNGIPPDLGQGFARPGRPPGGGPGQAVLIYRADGTALPGLLSAEDLSPPELPGHAELLARAVDRRPFTVDAEDGGSDWRVIVVPTGDGGLAVAGQSLRDVEATADGLLLIDGAVMLLVVLVLVLVAASVVRIGLRPLTRMESISAEITAGDLSRRVEDTDPHTEPGRLGIALNVMLDRIGAEMAARSASEQRLRQFVADASHELRTPLTSIRGFAELYRRGGAPPGPLLDESMSRIEAEAARMGVLVEDLLLLARLDLHRPQRRAPVDLLAIAADTVRDAHARVPDRPVRLATMRAGESGHADGGPEDGGFEPVTVHGDEHRLRQVATNLVANALQHTPPEAEITVRVGRLDAAGLAVLEVADTGPGIPAEHAGRVFERLYRVDASRTRGRGVGSGLGLAIVAAIVESHGGRVGLVTGVGRGATFRVLLPVGAAGPAPARDRAGGHGSQPAPS</sequence>
<dbReference type="SUPFAM" id="SSF55874">
    <property type="entry name" value="ATPase domain of HSP90 chaperone/DNA topoisomerase II/histidine kinase"/>
    <property type="match status" value="1"/>
</dbReference>
<keyword evidence="5" id="KW-0597">Phosphoprotein</keyword>
<name>A0A1C4VLQ9_9ACTN</name>
<dbReference type="FunFam" id="1.10.287.130:FF:000001">
    <property type="entry name" value="Two-component sensor histidine kinase"/>
    <property type="match status" value="1"/>
</dbReference>